<evidence type="ECO:0000313" key="2">
    <source>
        <dbReference type="Proteomes" id="UP000198793"/>
    </source>
</evidence>
<gene>
    <name evidence="1" type="ORF">SAMN05192530_11242</name>
</gene>
<name>A0A1H0M2W7_9HYPH</name>
<evidence type="ECO:0000313" key="1">
    <source>
        <dbReference type="EMBL" id="SDO74631.1"/>
    </source>
</evidence>
<keyword evidence="2" id="KW-1185">Reference proteome</keyword>
<reference evidence="1 2" key="1">
    <citation type="submission" date="2016-10" db="EMBL/GenBank/DDBJ databases">
        <authorList>
            <person name="de Groot N.N."/>
        </authorList>
    </citation>
    <scope>NUCLEOTIDE SEQUENCE [LARGE SCALE GENOMIC DNA]</scope>
    <source>
        <strain evidence="2">L7-484,KACC 16230,DSM 25025</strain>
    </source>
</reference>
<dbReference type="AlphaFoldDB" id="A0A1H0M2W7"/>
<dbReference type="Proteomes" id="UP000198793">
    <property type="component" value="Unassembled WGS sequence"/>
</dbReference>
<sequence length="196" mass="21877">MDDELLLRGGGLAAIRTYERCISLLVEVLASTGTDFKPSGVGQRARFESVRTALSDRLRERSSRDDIWKAVEPLGITPAADERDADPILEGIGRLGRSREVITVEDLSPNEVRSAMCAVVDARYGTERLILRGREFFRASLDVLQADGVMPRRINVVQGNFHRLFGYLQELIFEDGRITIHGVGRKLDTLKIRIGP</sequence>
<proteinExistence type="predicted"/>
<protein>
    <submittedName>
        <fullName evidence="1">Uncharacterized protein</fullName>
    </submittedName>
</protein>
<accession>A0A1H0M2W7</accession>
<dbReference type="RefSeq" id="WP_090676528.1">
    <property type="nucleotide sequence ID" value="NZ_FNIT01000012.1"/>
</dbReference>
<organism evidence="1 2">
    <name type="scientific">Aureimonas jatrophae</name>
    <dbReference type="NCBI Taxonomy" id="1166073"/>
    <lineage>
        <taxon>Bacteria</taxon>
        <taxon>Pseudomonadati</taxon>
        <taxon>Pseudomonadota</taxon>
        <taxon>Alphaproteobacteria</taxon>
        <taxon>Hyphomicrobiales</taxon>
        <taxon>Aurantimonadaceae</taxon>
        <taxon>Aureimonas</taxon>
    </lineage>
</organism>
<dbReference type="EMBL" id="FNIT01000012">
    <property type="protein sequence ID" value="SDO74631.1"/>
    <property type="molecule type" value="Genomic_DNA"/>
</dbReference>
<dbReference type="STRING" id="1166073.SAMN05192530_11242"/>